<evidence type="ECO:0000256" key="2">
    <source>
        <dbReference type="ARBA" id="ARBA00022448"/>
    </source>
</evidence>
<dbReference type="PANTHER" id="PTHR30614:SF0">
    <property type="entry name" value="L-CYSTINE TRANSPORT SYSTEM PERMEASE PROTEIN TCYL"/>
    <property type="match status" value="1"/>
</dbReference>
<evidence type="ECO:0000256" key="9">
    <source>
        <dbReference type="SAM" id="MobiDB-lite"/>
    </source>
</evidence>
<comment type="caution">
    <text evidence="11">The sequence shown here is derived from an EMBL/GenBank/DDBJ whole genome shotgun (WGS) entry which is preliminary data.</text>
</comment>
<dbReference type="InterPro" id="IPR010065">
    <property type="entry name" value="AA_ABC_transptr_permease_3TM"/>
</dbReference>
<name>A0ABQ4FQ32_9ACTN</name>
<dbReference type="Proteomes" id="UP000651728">
    <property type="component" value="Unassembled WGS sequence"/>
</dbReference>
<dbReference type="InterPro" id="IPR035906">
    <property type="entry name" value="MetI-like_sf"/>
</dbReference>
<organism evidence="11 12">
    <name type="scientific">Microbispora amethystogenes</name>
    <dbReference type="NCBI Taxonomy" id="1427754"/>
    <lineage>
        <taxon>Bacteria</taxon>
        <taxon>Bacillati</taxon>
        <taxon>Actinomycetota</taxon>
        <taxon>Actinomycetes</taxon>
        <taxon>Streptosporangiales</taxon>
        <taxon>Streptosporangiaceae</taxon>
        <taxon>Microbispora</taxon>
    </lineage>
</organism>
<sequence length="276" mass="29765">MSEQEAPSPAGPRKGLSPRRKQRISRGVQYALLVVVVVVLAALADWGAIRQSFLNLDVAREGLPDLFTVALRNTVIYTLSGFVLGFVLGLVLALMRLSTVAPYRWLSTIYIEIFRGLPMLLIFLMIGSLRLAFPNFDIPGGVYGNAALGLGLVSAAYMAENFRAGIQAVPKGQLEAARSLGMPHMRAMVSIIIPQAIRIVLPPLTNQLVSLLKDSSLVLILGVTAAQVELAKFGNDQSSTFANPTPILVTGLTYLLITIPLGYVARRLEARQGAGR</sequence>
<dbReference type="NCBIfam" id="TIGR01726">
    <property type="entry name" value="HEQRo_perm_3TM"/>
    <property type="match status" value="1"/>
</dbReference>
<dbReference type="SUPFAM" id="SSF161098">
    <property type="entry name" value="MetI-like"/>
    <property type="match status" value="1"/>
</dbReference>
<reference evidence="11 12" key="1">
    <citation type="submission" date="2021-01" db="EMBL/GenBank/DDBJ databases">
        <title>Whole genome shotgun sequence of Microbispora amethystogenes NBRC 101907.</title>
        <authorList>
            <person name="Komaki H."/>
            <person name="Tamura T."/>
        </authorList>
    </citation>
    <scope>NUCLEOTIDE SEQUENCE [LARGE SCALE GENOMIC DNA]</scope>
    <source>
        <strain evidence="11 12">NBRC 101907</strain>
    </source>
</reference>
<dbReference type="InterPro" id="IPR000515">
    <property type="entry name" value="MetI-like"/>
</dbReference>
<protein>
    <submittedName>
        <fullName evidence="11">Amino acid ABC transporter permease</fullName>
    </submittedName>
</protein>
<accession>A0ABQ4FQ32</accession>
<dbReference type="PANTHER" id="PTHR30614">
    <property type="entry name" value="MEMBRANE COMPONENT OF AMINO ACID ABC TRANSPORTER"/>
    <property type="match status" value="1"/>
</dbReference>
<feature type="transmembrane region" description="Helical" evidence="8">
    <location>
        <begin position="109"/>
        <end position="129"/>
    </location>
</feature>
<evidence type="ECO:0000256" key="5">
    <source>
        <dbReference type="ARBA" id="ARBA00022970"/>
    </source>
</evidence>
<comment type="subcellular location">
    <subcellularLocation>
        <location evidence="1 8">Cell membrane</location>
        <topology evidence="1 8">Multi-pass membrane protein</topology>
    </subcellularLocation>
</comment>
<evidence type="ECO:0000313" key="12">
    <source>
        <dbReference type="Proteomes" id="UP000651728"/>
    </source>
</evidence>
<dbReference type="EMBL" id="BOOB01000073">
    <property type="protein sequence ID" value="GIH36905.1"/>
    <property type="molecule type" value="Genomic_DNA"/>
</dbReference>
<proteinExistence type="inferred from homology"/>
<gene>
    <name evidence="11" type="ORF">Mam01_70690</name>
</gene>
<keyword evidence="4 8" id="KW-0812">Transmembrane</keyword>
<keyword evidence="7 8" id="KW-0472">Membrane</keyword>
<comment type="similarity">
    <text evidence="8">Belongs to the binding-protein-dependent transport system permease family.</text>
</comment>
<evidence type="ECO:0000256" key="8">
    <source>
        <dbReference type="RuleBase" id="RU363032"/>
    </source>
</evidence>
<evidence type="ECO:0000256" key="6">
    <source>
        <dbReference type="ARBA" id="ARBA00022989"/>
    </source>
</evidence>
<dbReference type="CDD" id="cd06261">
    <property type="entry name" value="TM_PBP2"/>
    <property type="match status" value="1"/>
</dbReference>
<keyword evidence="5" id="KW-0029">Amino-acid transport</keyword>
<dbReference type="Gene3D" id="1.10.3720.10">
    <property type="entry name" value="MetI-like"/>
    <property type="match status" value="1"/>
</dbReference>
<dbReference type="PROSITE" id="PS50928">
    <property type="entry name" value="ABC_TM1"/>
    <property type="match status" value="1"/>
</dbReference>
<evidence type="ECO:0000256" key="4">
    <source>
        <dbReference type="ARBA" id="ARBA00022692"/>
    </source>
</evidence>
<dbReference type="Pfam" id="PF00528">
    <property type="entry name" value="BPD_transp_1"/>
    <property type="match status" value="1"/>
</dbReference>
<keyword evidence="3" id="KW-1003">Cell membrane</keyword>
<evidence type="ECO:0000256" key="3">
    <source>
        <dbReference type="ARBA" id="ARBA00022475"/>
    </source>
</evidence>
<feature type="domain" description="ABC transmembrane type-1" evidence="10">
    <location>
        <begin position="71"/>
        <end position="265"/>
    </location>
</feature>
<evidence type="ECO:0000256" key="7">
    <source>
        <dbReference type="ARBA" id="ARBA00023136"/>
    </source>
</evidence>
<feature type="transmembrane region" description="Helical" evidence="8">
    <location>
        <begin position="30"/>
        <end position="49"/>
    </location>
</feature>
<feature type="region of interest" description="Disordered" evidence="9">
    <location>
        <begin position="1"/>
        <end position="20"/>
    </location>
</feature>
<keyword evidence="12" id="KW-1185">Reference proteome</keyword>
<feature type="transmembrane region" description="Helical" evidence="8">
    <location>
        <begin position="247"/>
        <end position="266"/>
    </location>
</feature>
<keyword evidence="2 8" id="KW-0813">Transport</keyword>
<keyword evidence="6 8" id="KW-1133">Transmembrane helix</keyword>
<evidence type="ECO:0000256" key="1">
    <source>
        <dbReference type="ARBA" id="ARBA00004651"/>
    </source>
</evidence>
<evidence type="ECO:0000259" key="10">
    <source>
        <dbReference type="PROSITE" id="PS50928"/>
    </source>
</evidence>
<feature type="transmembrane region" description="Helical" evidence="8">
    <location>
        <begin position="75"/>
        <end position="97"/>
    </location>
</feature>
<evidence type="ECO:0000313" key="11">
    <source>
        <dbReference type="EMBL" id="GIH36905.1"/>
    </source>
</evidence>
<dbReference type="InterPro" id="IPR043429">
    <property type="entry name" value="ArtM/GltK/GlnP/TcyL/YhdX-like"/>
</dbReference>